<sequence length="258" mass="28645">MPSFLSLVAIVTLELSSRVGGVSSPLPPARPGLLSTPLRQKMPTPNTKLNPQAPHNIPNPKPMKQSSFKGKDQILNTKQAQEATKALIDYSTEVVNTLQTKKPQIISDLDPQHYSGNHHQASLESDPECSPQLLSANIIPTKFLINDLSTVKDKVAMWVKLRYLLEKNELVPMDKNPYSWAGKAHDYAGWTAGKDPALNAIVITGSFTTKENHRFPSLGFVEYVLDEKVCVSRWDPTSKKLQVSLMHTSAIYLSIYKV</sequence>
<protein>
    <submittedName>
        <fullName evidence="1">Uncharacterized protein</fullName>
    </submittedName>
</protein>
<keyword evidence="2" id="KW-1185">Reference proteome</keyword>
<reference evidence="1" key="1">
    <citation type="submission" date="2022-04" db="EMBL/GenBank/DDBJ databases">
        <title>Genome of the entomopathogenic fungus Entomophthora muscae.</title>
        <authorList>
            <person name="Elya C."/>
            <person name="Lovett B.R."/>
            <person name="Lee E."/>
            <person name="Macias A.M."/>
            <person name="Hajek A.E."/>
            <person name="De Bivort B.L."/>
            <person name="Kasson M.T."/>
            <person name="De Fine Licht H.H."/>
            <person name="Stajich J.E."/>
        </authorList>
    </citation>
    <scope>NUCLEOTIDE SEQUENCE</scope>
    <source>
        <strain evidence="1">Berkeley</strain>
    </source>
</reference>
<accession>A0ACC2TMF8</accession>
<evidence type="ECO:0000313" key="1">
    <source>
        <dbReference type="EMBL" id="KAJ9075676.1"/>
    </source>
</evidence>
<evidence type="ECO:0000313" key="2">
    <source>
        <dbReference type="Proteomes" id="UP001165960"/>
    </source>
</evidence>
<comment type="caution">
    <text evidence="1">The sequence shown here is derived from an EMBL/GenBank/DDBJ whole genome shotgun (WGS) entry which is preliminary data.</text>
</comment>
<organism evidence="1 2">
    <name type="scientific">Entomophthora muscae</name>
    <dbReference type="NCBI Taxonomy" id="34485"/>
    <lineage>
        <taxon>Eukaryota</taxon>
        <taxon>Fungi</taxon>
        <taxon>Fungi incertae sedis</taxon>
        <taxon>Zoopagomycota</taxon>
        <taxon>Entomophthoromycotina</taxon>
        <taxon>Entomophthoromycetes</taxon>
        <taxon>Entomophthorales</taxon>
        <taxon>Entomophthoraceae</taxon>
        <taxon>Entomophthora</taxon>
    </lineage>
</organism>
<gene>
    <name evidence="1" type="ORF">DSO57_1033661</name>
</gene>
<proteinExistence type="predicted"/>
<dbReference type="Proteomes" id="UP001165960">
    <property type="component" value="Unassembled WGS sequence"/>
</dbReference>
<name>A0ACC2TMF8_9FUNG</name>
<dbReference type="EMBL" id="QTSX02002398">
    <property type="protein sequence ID" value="KAJ9075676.1"/>
    <property type="molecule type" value="Genomic_DNA"/>
</dbReference>